<evidence type="ECO:0000256" key="1">
    <source>
        <dbReference type="SAM" id="SignalP"/>
    </source>
</evidence>
<protein>
    <recommendedName>
        <fullName evidence="4">Calx-beta domain-containing protein</fullName>
    </recommendedName>
</protein>
<dbReference type="InterPro" id="IPR038081">
    <property type="entry name" value="CalX-like_sf"/>
</dbReference>
<reference evidence="2 3" key="1">
    <citation type="submission" date="2024-03" db="EMBL/GenBank/DDBJ databases">
        <title>Human intestinal bacterial collection.</title>
        <authorList>
            <person name="Pauvert C."/>
            <person name="Hitch T.C.A."/>
            <person name="Clavel T."/>
        </authorList>
    </citation>
    <scope>NUCLEOTIDE SEQUENCE [LARGE SCALE GENOMIC DNA]</scope>
    <source>
        <strain evidence="2 3">CLA-KB-H122</strain>
    </source>
</reference>
<sequence>MRKFLFALLAAPLLFGACSDDNDDSTPTLSFAKPVLALSTGSVTLDLQVSGVDLSSLASPVTVPVAFSGTAVKGSEYSVSAEQFILGGNNQSLSITVTALDNYDEAKEIVATLGSVADFIPGKNATAKISLGVKGKIMYSFSVKSMTMGETGSVQLDLYTATGAKYTAEQDIVIPIEIAEGSTAVENTNFTFEGAKQLVVAQGKSSGAITLKAGTLETGKDKVVLKTGLENNKGFVRGQYNEITVTIFGSYFSKLEGTWKMSAEGNYDPTEFANLNGSSSDNDKPTFDADMAALPAYNAKDRLVFTEEGLTTSLESTLRNFFRENSGISKGEEIIVREGMGTKVPLQLILLDNVNRYFSATEQSEDTEAYIGINFKDGDSNKMKIYFVDYNSKSFLVDKIYYDETKPTATYSPFISFTFERVVE</sequence>
<feature type="chain" id="PRO_5046789008" description="Calx-beta domain-containing protein" evidence="1">
    <location>
        <begin position="20"/>
        <end position="424"/>
    </location>
</feature>
<proteinExistence type="predicted"/>
<dbReference type="EMBL" id="JBBMFL010000028">
    <property type="protein sequence ID" value="MEQ2546263.1"/>
    <property type="molecule type" value="Genomic_DNA"/>
</dbReference>
<dbReference type="Gene3D" id="2.60.40.2030">
    <property type="match status" value="1"/>
</dbReference>
<keyword evidence="3" id="KW-1185">Reference proteome</keyword>
<gene>
    <name evidence="2" type="ORF">WMO46_15065</name>
</gene>
<keyword evidence="1" id="KW-0732">Signal</keyword>
<accession>A0ABV1H283</accession>
<evidence type="ECO:0000313" key="2">
    <source>
        <dbReference type="EMBL" id="MEQ2546263.1"/>
    </source>
</evidence>
<dbReference type="PROSITE" id="PS51257">
    <property type="entry name" value="PROKAR_LIPOPROTEIN"/>
    <property type="match status" value="1"/>
</dbReference>
<dbReference type="RefSeq" id="WP_349094609.1">
    <property type="nucleotide sequence ID" value="NZ_JBBMFL010000028.1"/>
</dbReference>
<dbReference type="Proteomes" id="UP001460202">
    <property type="component" value="Unassembled WGS sequence"/>
</dbReference>
<comment type="caution">
    <text evidence="2">The sequence shown here is derived from an EMBL/GenBank/DDBJ whole genome shotgun (WGS) entry which is preliminary data.</text>
</comment>
<evidence type="ECO:0000313" key="3">
    <source>
        <dbReference type="Proteomes" id="UP001460202"/>
    </source>
</evidence>
<feature type="signal peptide" evidence="1">
    <location>
        <begin position="1"/>
        <end position="19"/>
    </location>
</feature>
<evidence type="ECO:0008006" key="4">
    <source>
        <dbReference type="Google" id="ProtNLM"/>
    </source>
</evidence>
<name>A0ABV1H283_9BACT</name>
<organism evidence="2 3">
    <name type="scientific">Alistipes intestinihominis</name>
    <dbReference type="NCBI Taxonomy" id="3133172"/>
    <lineage>
        <taxon>Bacteria</taxon>
        <taxon>Pseudomonadati</taxon>
        <taxon>Bacteroidota</taxon>
        <taxon>Bacteroidia</taxon>
        <taxon>Bacteroidales</taxon>
        <taxon>Rikenellaceae</taxon>
        <taxon>Alistipes</taxon>
    </lineage>
</organism>